<geneLocation type="plasmid" evidence="3">
    <name>phsl4</name>
</geneLocation>
<evidence type="ECO:0000313" key="3">
    <source>
        <dbReference type="Proteomes" id="UP000182063"/>
    </source>
</evidence>
<dbReference type="EMBL" id="CP018225">
    <property type="protein sequence ID" value="API61632.1"/>
    <property type="molecule type" value="Genomic_DNA"/>
</dbReference>
<dbReference type="InterPro" id="IPR005122">
    <property type="entry name" value="Uracil-DNA_glycosylase-like"/>
</dbReference>
<dbReference type="InterPro" id="IPR036895">
    <property type="entry name" value="Uracil-DNA_glycosylase-like_sf"/>
</dbReference>
<proteinExistence type="predicted"/>
<keyword evidence="2" id="KW-0614">Plasmid</keyword>
<accession>A0A1L4A185</accession>
<gene>
    <name evidence="2" type="ORF">BSL82_19610</name>
</gene>
<feature type="domain" description="Uracil-DNA glycosylase-like" evidence="1">
    <location>
        <begin position="104"/>
        <end position="193"/>
    </location>
</feature>
<dbReference type="Gene3D" id="3.40.470.10">
    <property type="entry name" value="Uracil-DNA glycosylase-like domain"/>
    <property type="match status" value="1"/>
</dbReference>
<dbReference type="CDD" id="cd10035">
    <property type="entry name" value="UDG_like"/>
    <property type="match status" value="1"/>
</dbReference>
<dbReference type="Pfam" id="PF03167">
    <property type="entry name" value="UDG"/>
    <property type="match status" value="1"/>
</dbReference>
<dbReference type="KEGG" id="sphj:BSL82_19610"/>
<evidence type="ECO:0000313" key="2">
    <source>
        <dbReference type="EMBL" id="API61632.1"/>
    </source>
</evidence>
<dbReference type="RefSeq" id="WP_072599044.1">
    <property type="nucleotide sequence ID" value="NZ_CP018225.1"/>
</dbReference>
<dbReference type="AlphaFoldDB" id="A0A1L4A185"/>
<organism evidence="2 3">
    <name type="scientific">Tardibacter chloracetimidivorans</name>
    <dbReference type="NCBI Taxonomy" id="1921510"/>
    <lineage>
        <taxon>Bacteria</taxon>
        <taxon>Pseudomonadati</taxon>
        <taxon>Pseudomonadota</taxon>
        <taxon>Alphaproteobacteria</taxon>
        <taxon>Sphingomonadales</taxon>
        <taxon>Sphingomonadaceae</taxon>
        <taxon>Tardibacter</taxon>
    </lineage>
</organism>
<evidence type="ECO:0000259" key="1">
    <source>
        <dbReference type="Pfam" id="PF03167"/>
    </source>
</evidence>
<name>A0A1L4A185_9SPHN</name>
<reference evidence="2 3" key="1">
    <citation type="submission" date="2016-11" db="EMBL/GenBank/DDBJ databases">
        <title>Complete Genome Sequence of alachlor-degrading Sphingomonas sp. strain JJ-A5.</title>
        <authorList>
            <person name="Lee H."/>
            <person name="Ka J.-O."/>
        </authorList>
    </citation>
    <scope>NUCLEOTIDE SEQUENCE [LARGE SCALE GENOMIC DNA]</scope>
    <source>
        <strain evidence="2 3">JJ-A5</strain>
        <plasmid evidence="3">phsl4</plasmid>
    </source>
</reference>
<dbReference type="Proteomes" id="UP000182063">
    <property type="component" value="Plasmid pHSL4"/>
</dbReference>
<dbReference type="SUPFAM" id="SSF52141">
    <property type="entry name" value="Uracil-DNA glycosylase-like"/>
    <property type="match status" value="1"/>
</dbReference>
<keyword evidence="3" id="KW-1185">Reference proteome</keyword>
<protein>
    <submittedName>
        <fullName evidence="2">Uracil-DNA glycosylase</fullName>
    </submittedName>
</protein>
<sequence>MTPKHFVSTLAATELPSVFNPWRDRCAVHDRRDAAAKRRDNLERLLIAALDAKVETIWIARDLGYRGGRRTGVPLTDEVHLDRAGALMGGIALQRATQGPAVAERTAAIVWRVLEQIGQPVMLWNVFPFHPHEAGDPLSNRCHTRGEREATWPLLQALIAMLNPRRIVAIGRDAHLALGDVGIPTTAVRHPSYGGQRDFIEGMFAMYGIDGGALETPRLPLEAPYAAARTCALA</sequence>
<dbReference type="OrthoDB" id="4977218at2"/>